<dbReference type="Gramene" id="Pp3c20_10180V3.20">
    <property type="protein sequence ID" value="PAC:32946241.CDS.1"/>
    <property type="gene ID" value="Pp3c20_10180"/>
</dbReference>
<dbReference type="PaxDb" id="3218-PP1S192_69V6.1"/>
<dbReference type="EnsemblPlants" id="Pp3c20_10180V3.19">
    <property type="protein sequence ID" value="PAC:32946240.CDS.1"/>
    <property type="gene ID" value="Pp3c20_10180"/>
</dbReference>
<dbReference type="RefSeq" id="XP_024357912.1">
    <property type="nucleotide sequence ID" value="XM_024502144.2"/>
</dbReference>
<reference evidence="4 6" key="1">
    <citation type="journal article" date="2008" name="Science">
        <title>The Physcomitrella genome reveals evolutionary insights into the conquest of land by plants.</title>
        <authorList>
            <person name="Rensing S."/>
            <person name="Lang D."/>
            <person name="Zimmer A."/>
            <person name="Terry A."/>
            <person name="Salamov A."/>
            <person name="Shapiro H."/>
            <person name="Nishiyama T."/>
            <person name="Perroud P.-F."/>
            <person name="Lindquist E."/>
            <person name="Kamisugi Y."/>
            <person name="Tanahashi T."/>
            <person name="Sakakibara K."/>
            <person name="Fujita T."/>
            <person name="Oishi K."/>
            <person name="Shin-I T."/>
            <person name="Kuroki Y."/>
            <person name="Toyoda A."/>
            <person name="Suzuki Y."/>
            <person name="Hashimoto A."/>
            <person name="Yamaguchi K."/>
            <person name="Sugano A."/>
            <person name="Kohara Y."/>
            <person name="Fujiyama A."/>
            <person name="Anterola A."/>
            <person name="Aoki S."/>
            <person name="Ashton N."/>
            <person name="Barbazuk W.B."/>
            <person name="Barker E."/>
            <person name="Bennetzen J."/>
            <person name="Bezanilla M."/>
            <person name="Blankenship R."/>
            <person name="Cho S.H."/>
            <person name="Dutcher S."/>
            <person name="Estelle M."/>
            <person name="Fawcett J.A."/>
            <person name="Gundlach H."/>
            <person name="Hanada K."/>
            <person name="Heyl A."/>
            <person name="Hicks K.A."/>
            <person name="Hugh J."/>
            <person name="Lohr M."/>
            <person name="Mayer K."/>
            <person name="Melkozernov A."/>
            <person name="Murata T."/>
            <person name="Nelson D."/>
            <person name="Pils B."/>
            <person name="Prigge M."/>
            <person name="Reiss B."/>
            <person name="Renner T."/>
            <person name="Rombauts S."/>
            <person name="Rushton P."/>
            <person name="Sanderfoot A."/>
            <person name="Schween G."/>
            <person name="Shiu S.-H."/>
            <person name="Stueber K."/>
            <person name="Theodoulou F.L."/>
            <person name="Tu H."/>
            <person name="Van de Peer Y."/>
            <person name="Verrier P.J."/>
            <person name="Waters E."/>
            <person name="Wood A."/>
            <person name="Yang L."/>
            <person name="Cove D."/>
            <person name="Cuming A."/>
            <person name="Hasebe M."/>
            <person name="Lucas S."/>
            <person name="Mishler D.B."/>
            <person name="Reski R."/>
            <person name="Grigoriev I."/>
            <person name="Quatrano R.S."/>
            <person name="Boore J.L."/>
        </authorList>
    </citation>
    <scope>NUCLEOTIDE SEQUENCE [LARGE SCALE GENOMIC DNA]</scope>
    <source>
        <strain evidence="5 6">cv. Gransden 2004</strain>
    </source>
</reference>
<dbReference type="OrthoDB" id="288987at2759"/>
<dbReference type="EnsemblPlants" id="Pp3c20_10180V3.21">
    <property type="protein sequence ID" value="PAC:32946242.CDS.1"/>
    <property type="gene ID" value="Pp3c20_10180"/>
</dbReference>
<dbReference type="Gramene" id="Pp3c20_10180V3.14">
    <property type="protein sequence ID" value="PAC:32946235.CDS.1"/>
    <property type="gene ID" value="Pp3c20_10180"/>
</dbReference>
<dbReference type="EnsemblPlants" id="Pp3c20_10180V3.13">
    <property type="protein sequence ID" value="PAC:32946234.CDS.1"/>
    <property type="gene ID" value="Pp3c20_10180"/>
</dbReference>
<dbReference type="Gramene" id="Pp3c20_10180V3.15">
    <property type="protein sequence ID" value="PAC:32946236.CDS.1"/>
    <property type="gene ID" value="Pp3c20_10180"/>
</dbReference>
<dbReference type="EnsemblPlants" id="Pp3c20_10180V3.14">
    <property type="protein sequence ID" value="PAC:32946235.CDS.1"/>
    <property type="gene ID" value="Pp3c20_10180"/>
</dbReference>
<dbReference type="Gramene" id="Pp3c20_10180V3.1">
    <property type="protein sequence ID" value="PAC:32946233.CDS.1"/>
    <property type="gene ID" value="Pp3c20_10180"/>
</dbReference>
<dbReference type="Gramene" id="Pp3c20_10180V3.18">
    <property type="protein sequence ID" value="PAC:32946239.CDS.1"/>
    <property type="gene ID" value="Pp3c20_10180"/>
</dbReference>
<dbReference type="EnsemblPlants" id="Pp3c20_10180V3.20">
    <property type="protein sequence ID" value="PAC:32946241.CDS.1"/>
    <property type="gene ID" value="Pp3c20_10180"/>
</dbReference>
<evidence type="ECO:0000256" key="2">
    <source>
        <dbReference type="SAM" id="MobiDB-lite"/>
    </source>
</evidence>
<protein>
    <recommendedName>
        <fullName evidence="3">UFSP1/2/DUB catalytic domain-containing protein</fullName>
    </recommendedName>
</protein>
<dbReference type="STRING" id="3218.A0A2K1IUT4"/>
<dbReference type="EnsemblPlants" id="Pp3c20_10180V3.15">
    <property type="protein sequence ID" value="PAC:32946236.CDS.1"/>
    <property type="gene ID" value="Pp3c20_10180"/>
</dbReference>
<dbReference type="Gramene" id="Pp3c20_10180V3.21">
    <property type="protein sequence ID" value="PAC:32946242.CDS.1"/>
    <property type="gene ID" value="Pp3c20_10180"/>
</dbReference>
<dbReference type="Proteomes" id="UP000006727">
    <property type="component" value="Chromosome 20"/>
</dbReference>
<dbReference type="InterPro" id="IPR012462">
    <property type="entry name" value="UFSP1/2_DUB_cat"/>
</dbReference>
<dbReference type="Gramene" id="Pp3c20_10180V3.13">
    <property type="protein sequence ID" value="PAC:32946234.CDS.1"/>
    <property type="gene ID" value="Pp3c20_10180"/>
</dbReference>
<dbReference type="AlphaFoldDB" id="A0A2K1IUT4"/>
<dbReference type="PANTHER" id="PTHR48153">
    <property type="entry name" value="UFM1-SPECIFIC PROTEASE 2"/>
    <property type="match status" value="1"/>
</dbReference>
<dbReference type="EnsemblPlants" id="Pp3c20_10180V3.18">
    <property type="protein sequence ID" value="PAC:32946239.CDS.1"/>
    <property type="gene ID" value="Pp3c20_10180"/>
</dbReference>
<dbReference type="RefSeq" id="XP_024357911.1">
    <property type="nucleotide sequence ID" value="XM_024502143.2"/>
</dbReference>
<dbReference type="PANTHER" id="PTHR48153:SF4">
    <property type="entry name" value="UBIQUITIN CARBOXYL-TERMINAL HYDROLASE MUG105"/>
    <property type="match status" value="1"/>
</dbReference>
<feature type="domain" description="UFSP1/2/DUB catalytic" evidence="3">
    <location>
        <begin position="337"/>
        <end position="439"/>
    </location>
</feature>
<proteinExistence type="predicted"/>
<dbReference type="GO" id="GO:0019783">
    <property type="term" value="F:ubiquitin-like protein peptidase activity"/>
    <property type="evidence" value="ECO:0007669"/>
    <property type="project" value="UniProtKB-ARBA"/>
</dbReference>
<evidence type="ECO:0000256" key="1">
    <source>
        <dbReference type="ARBA" id="ARBA00022801"/>
    </source>
</evidence>
<keyword evidence="6" id="KW-1185">Reference proteome</keyword>
<dbReference type="EnsemblPlants" id="Pp3c20_10180V3.1">
    <property type="protein sequence ID" value="PAC:32946233.CDS.1"/>
    <property type="gene ID" value="Pp3c20_10180"/>
</dbReference>
<evidence type="ECO:0000259" key="3">
    <source>
        <dbReference type="Pfam" id="PF07910"/>
    </source>
</evidence>
<feature type="region of interest" description="Disordered" evidence="2">
    <location>
        <begin position="1"/>
        <end position="24"/>
    </location>
</feature>
<feature type="region of interest" description="Disordered" evidence="2">
    <location>
        <begin position="299"/>
        <end position="326"/>
    </location>
</feature>
<dbReference type="GeneID" id="112273410"/>
<evidence type="ECO:0000313" key="6">
    <source>
        <dbReference type="Proteomes" id="UP000006727"/>
    </source>
</evidence>
<organism evidence="4">
    <name type="scientific">Physcomitrium patens</name>
    <name type="common">Spreading-leaved earth moss</name>
    <name type="synonym">Physcomitrella patens</name>
    <dbReference type="NCBI Taxonomy" id="3218"/>
    <lineage>
        <taxon>Eukaryota</taxon>
        <taxon>Viridiplantae</taxon>
        <taxon>Streptophyta</taxon>
        <taxon>Embryophyta</taxon>
        <taxon>Bryophyta</taxon>
        <taxon>Bryophytina</taxon>
        <taxon>Bryopsida</taxon>
        <taxon>Funariidae</taxon>
        <taxon>Funariales</taxon>
        <taxon>Funariaceae</taxon>
        <taxon>Physcomitrium</taxon>
    </lineage>
</organism>
<dbReference type="EMBL" id="ABEU02000020">
    <property type="protein sequence ID" value="PNR33037.1"/>
    <property type="molecule type" value="Genomic_DNA"/>
</dbReference>
<dbReference type="RefSeq" id="XP_024357909.1">
    <property type="nucleotide sequence ID" value="XM_024502141.2"/>
</dbReference>
<reference evidence="4 6" key="2">
    <citation type="journal article" date="2018" name="Plant J.">
        <title>The Physcomitrella patens chromosome-scale assembly reveals moss genome structure and evolution.</title>
        <authorList>
            <person name="Lang D."/>
            <person name="Ullrich K.K."/>
            <person name="Murat F."/>
            <person name="Fuchs J."/>
            <person name="Jenkins J."/>
            <person name="Haas F.B."/>
            <person name="Piednoel M."/>
            <person name="Gundlach H."/>
            <person name="Van Bel M."/>
            <person name="Meyberg R."/>
            <person name="Vives C."/>
            <person name="Morata J."/>
            <person name="Symeonidi A."/>
            <person name="Hiss M."/>
            <person name="Muchero W."/>
            <person name="Kamisugi Y."/>
            <person name="Saleh O."/>
            <person name="Blanc G."/>
            <person name="Decker E.L."/>
            <person name="van Gessel N."/>
            <person name="Grimwood J."/>
            <person name="Hayes R.D."/>
            <person name="Graham S.W."/>
            <person name="Gunter L.E."/>
            <person name="McDaniel S.F."/>
            <person name="Hoernstein S.N.W."/>
            <person name="Larsson A."/>
            <person name="Li F.W."/>
            <person name="Perroud P.F."/>
            <person name="Phillips J."/>
            <person name="Ranjan P."/>
            <person name="Rokshar D.S."/>
            <person name="Rothfels C.J."/>
            <person name="Schneider L."/>
            <person name="Shu S."/>
            <person name="Stevenson D.W."/>
            <person name="Thummler F."/>
            <person name="Tillich M."/>
            <person name="Villarreal Aguilar J.C."/>
            <person name="Widiez T."/>
            <person name="Wong G.K."/>
            <person name="Wymore A."/>
            <person name="Zhang Y."/>
            <person name="Zimmer A.D."/>
            <person name="Quatrano R.S."/>
            <person name="Mayer K.F.X."/>
            <person name="Goodstein D."/>
            <person name="Casacuberta J.M."/>
            <person name="Vandepoele K."/>
            <person name="Reski R."/>
            <person name="Cuming A.C."/>
            <person name="Tuskan G.A."/>
            <person name="Maumus F."/>
            <person name="Salse J."/>
            <person name="Schmutz J."/>
            <person name="Rensing S.A."/>
        </authorList>
    </citation>
    <scope>NUCLEOTIDE SEQUENCE [LARGE SCALE GENOMIC DNA]</scope>
    <source>
        <strain evidence="5 6">cv. Gransden 2004</strain>
    </source>
</reference>
<feature type="region of interest" description="Disordered" evidence="2">
    <location>
        <begin position="191"/>
        <end position="210"/>
    </location>
</feature>
<reference evidence="5" key="3">
    <citation type="submission" date="2020-12" db="UniProtKB">
        <authorList>
            <consortium name="EnsemblPlants"/>
        </authorList>
    </citation>
    <scope>IDENTIFICATION</scope>
</reference>
<feature type="compositionally biased region" description="Acidic residues" evidence="2">
    <location>
        <begin position="232"/>
        <end position="242"/>
    </location>
</feature>
<dbReference type="Gene3D" id="3.90.70.130">
    <property type="match status" value="2"/>
</dbReference>
<dbReference type="RefSeq" id="XP_073385612.1">
    <property type="nucleotide sequence ID" value="XM_073529511.1"/>
</dbReference>
<dbReference type="Pfam" id="PF07910">
    <property type="entry name" value="Peptidase_C78"/>
    <property type="match status" value="2"/>
</dbReference>
<evidence type="ECO:0000313" key="4">
    <source>
        <dbReference type="EMBL" id="PNR33037.1"/>
    </source>
</evidence>
<dbReference type="Gramene" id="Pp3c20_10180V3.19">
    <property type="protein sequence ID" value="PAC:32946240.CDS.1"/>
    <property type="gene ID" value="Pp3c20_10180"/>
</dbReference>
<dbReference type="EnsemblPlants" id="Pp3c20_10180V3.17">
    <property type="protein sequence ID" value="PAC:32946238.CDS.1"/>
    <property type="gene ID" value="Pp3c20_10180"/>
</dbReference>
<sequence>MEEENTAADVPTRQGNGTGTRQRNKEALQRLNLENVTRNLILRQIREYTVDIGVPLMTLLQGCLETEHGRSSIVALSGYVEHFESRLEEDLGWGCGWRNIQMLSSYMLAQDSESKDVLFGGAGFIPDIPAIQQWLEIAWLKGFDVLGADYFDWKISGTQKWIGTTECATVLRSFGMRARIMDFRIASSKRAAGGMRGKGGSHLDQPGELDEADDVSGNFSLLKISSSHPEECSDDINNESDDQSPPTSGEDVSAEERRLIVLPDQKEELHFLRQSPDDPNICLTCVEERKNSTFANHLHREDDADSTASNKEMTEQNTSGDSIAGGGCGTYLPDTDSNHKYMTDWIWNYFRAEGGSFCKSIYLSNRSPLYFQHRGHSRTIVGIERSKREGSSKEEDYLLVLDPSQRTRDIVRSLERKQGWEELVKRGMHSLNQSEYQLCYVDPGIAKEEEYESLKTLSSVRYLY</sequence>
<feature type="compositionally biased region" description="Polar residues" evidence="2">
    <location>
        <begin position="306"/>
        <end position="321"/>
    </location>
</feature>
<accession>A0A2K1IUT4</accession>
<dbReference type="EnsemblPlants" id="Pp3c20_10180V3.16">
    <property type="protein sequence ID" value="PAC:32946237.CDS.1"/>
    <property type="gene ID" value="Pp3c20_10180"/>
</dbReference>
<evidence type="ECO:0000313" key="5">
    <source>
        <dbReference type="EnsemblPlants" id="PAC:32946233.CDS.1"/>
    </source>
</evidence>
<feature type="region of interest" description="Disordered" evidence="2">
    <location>
        <begin position="228"/>
        <end position="256"/>
    </location>
</feature>
<gene>
    <name evidence="5" type="primary">LOC112273410</name>
    <name evidence="4" type="ORF">PHYPA_024980</name>
</gene>
<dbReference type="Gramene" id="Pp3c20_10180V3.17">
    <property type="protein sequence ID" value="PAC:32946238.CDS.1"/>
    <property type="gene ID" value="Pp3c20_10180"/>
</dbReference>
<name>A0A2K1IUT4_PHYPA</name>
<keyword evidence="1" id="KW-0378">Hydrolase</keyword>
<feature type="domain" description="UFSP1/2/DUB catalytic" evidence="3">
    <location>
        <begin position="70"/>
        <end position="188"/>
    </location>
</feature>
<dbReference type="Gramene" id="Pp3c20_10180V3.16">
    <property type="protein sequence ID" value="PAC:32946237.CDS.1"/>
    <property type="gene ID" value="Pp3c20_10180"/>
</dbReference>
<dbReference type="RefSeq" id="XP_024357910.1">
    <property type="nucleotide sequence ID" value="XM_024502142.2"/>
</dbReference>